<dbReference type="RefSeq" id="WP_041156643.1">
    <property type="nucleotide sequence ID" value="NZ_CBCRVP010000026.1"/>
</dbReference>
<name>A0A0C3I3W3_9VIBR</name>
<proteinExistence type="predicted"/>
<gene>
    <name evidence="1" type="ORF">SU60_17385</name>
</gene>
<dbReference type="OrthoDB" id="9860065at2"/>
<dbReference type="AlphaFoldDB" id="A0A0C3I3W3"/>
<keyword evidence="2" id="KW-1185">Reference proteome</keyword>
<comment type="caution">
    <text evidence="1">The sequence shown here is derived from an EMBL/GenBank/DDBJ whole genome shotgun (WGS) entry which is preliminary data.</text>
</comment>
<evidence type="ECO:0000313" key="1">
    <source>
        <dbReference type="EMBL" id="KIN09735.1"/>
    </source>
</evidence>
<organism evidence="1 2">
    <name type="scientific">Vibrio mytili</name>
    <dbReference type="NCBI Taxonomy" id="50718"/>
    <lineage>
        <taxon>Bacteria</taxon>
        <taxon>Pseudomonadati</taxon>
        <taxon>Pseudomonadota</taxon>
        <taxon>Gammaproteobacteria</taxon>
        <taxon>Vibrionales</taxon>
        <taxon>Vibrionaceae</taxon>
        <taxon>Vibrio</taxon>
    </lineage>
</organism>
<reference evidence="1 2" key="1">
    <citation type="submission" date="2015-01" db="EMBL/GenBank/DDBJ databases">
        <title>Draft genome of Vibrio mytili type strain CAIM 528.</title>
        <authorList>
            <person name="Gonzalez-Castillo A."/>
            <person name="Gomez-Gil B."/>
            <person name="Enciso-Ibarra J."/>
        </authorList>
    </citation>
    <scope>NUCLEOTIDE SEQUENCE [LARGE SCALE GENOMIC DNA]</scope>
    <source>
        <strain evidence="1 2">CAIM 528</strain>
    </source>
</reference>
<protein>
    <submittedName>
        <fullName evidence="1">Uncharacterized protein</fullName>
    </submittedName>
</protein>
<dbReference type="Proteomes" id="UP000031977">
    <property type="component" value="Unassembled WGS sequence"/>
</dbReference>
<evidence type="ECO:0000313" key="2">
    <source>
        <dbReference type="Proteomes" id="UP000031977"/>
    </source>
</evidence>
<sequence length="141" mass="15178">MNAMFVKTKSGVANVANGKTVLPADDRLVVLDKTCNLILNETGDHVGELFDKILKAVKPEKGKCLMLESGGWIHASAISNAFISSKSGSLLITAMNSDNLLAMFTPEEYSDLDGLRDAIVDALIAFSEGSDLPAVNWSEYR</sequence>
<accession>A0A0C3I3W3</accession>
<dbReference type="EMBL" id="JXOK01000068">
    <property type="protein sequence ID" value="KIN09735.1"/>
    <property type="molecule type" value="Genomic_DNA"/>
</dbReference>